<keyword evidence="2" id="KW-1185">Reference proteome</keyword>
<gene>
    <name evidence="1" type="ORF">CONCODRAFT_13242</name>
</gene>
<organism evidence="1 2">
    <name type="scientific">Conidiobolus coronatus (strain ATCC 28846 / CBS 209.66 / NRRL 28638)</name>
    <name type="common">Delacroixia coronata</name>
    <dbReference type="NCBI Taxonomy" id="796925"/>
    <lineage>
        <taxon>Eukaryota</taxon>
        <taxon>Fungi</taxon>
        <taxon>Fungi incertae sedis</taxon>
        <taxon>Zoopagomycota</taxon>
        <taxon>Entomophthoromycotina</taxon>
        <taxon>Entomophthoromycetes</taxon>
        <taxon>Entomophthorales</taxon>
        <taxon>Ancylistaceae</taxon>
        <taxon>Conidiobolus</taxon>
    </lineage>
</organism>
<evidence type="ECO:0000313" key="1">
    <source>
        <dbReference type="EMBL" id="KXN65241.1"/>
    </source>
</evidence>
<evidence type="ECO:0008006" key="3">
    <source>
        <dbReference type="Google" id="ProtNLM"/>
    </source>
</evidence>
<proteinExistence type="predicted"/>
<accession>A0A137NR72</accession>
<dbReference type="Proteomes" id="UP000070444">
    <property type="component" value="Unassembled WGS sequence"/>
</dbReference>
<protein>
    <recommendedName>
        <fullName evidence="3">G-protein coupled receptors family 1 profile domain-containing protein</fullName>
    </recommendedName>
</protein>
<evidence type="ECO:0000313" key="2">
    <source>
        <dbReference type="Proteomes" id="UP000070444"/>
    </source>
</evidence>
<name>A0A137NR72_CONC2</name>
<reference evidence="1 2" key="1">
    <citation type="journal article" date="2015" name="Genome Biol. Evol.">
        <title>Phylogenomic analyses indicate that early fungi evolved digesting cell walls of algal ancestors of land plants.</title>
        <authorList>
            <person name="Chang Y."/>
            <person name="Wang S."/>
            <person name="Sekimoto S."/>
            <person name="Aerts A.L."/>
            <person name="Choi C."/>
            <person name="Clum A."/>
            <person name="LaButti K.M."/>
            <person name="Lindquist E.A."/>
            <person name="Yee Ngan C."/>
            <person name="Ohm R.A."/>
            <person name="Salamov A.A."/>
            <person name="Grigoriev I.V."/>
            <person name="Spatafora J.W."/>
            <person name="Berbee M.L."/>
        </authorList>
    </citation>
    <scope>NUCLEOTIDE SEQUENCE [LARGE SCALE GENOMIC DNA]</scope>
    <source>
        <strain evidence="1 2">NRRL 28638</strain>
    </source>
</reference>
<dbReference type="AlphaFoldDB" id="A0A137NR72"/>
<sequence length="187" mass="21700">MNIDYESVQLVNYIGNSINLLLGIFSLCTSTLLIYICLTKCDTKSTEIRLIFLFCLIEYVSGAEFLLMGLLKLIYGHELFKPRNLPCMIVAFVIQWTSRIDIFNVAVLSTLRYLIVWYKKEVKLWIWLLILLTSTLFITIIYSIGIYIGDASPSPSYLYCQPFTTPNDIQKVMTFLYTVYFFVYHVG</sequence>
<dbReference type="EMBL" id="KQ964936">
    <property type="protein sequence ID" value="KXN65241.1"/>
    <property type="molecule type" value="Genomic_DNA"/>
</dbReference>